<dbReference type="Proteomes" id="UP000019678">
    <property type="component" value="Unassembled WGS sequence"/>
</dbReference>
<dbReference type="InterPro" id="IPR011990">
    <property type="entry name" value="TPR-like_helical_dom_sf"/>
</dbReference>
<comment type="caution">
    <text evidence="3">The sequence shown here is derived from an EMBL/GenBank/DDBJ whole genome shotgun (WGS) entry which is preliminary data.</text>
</comment>
<feature type="compositionally biased region" description="Pro residues" evidence="1">
    <location>
        <begin position="23"/>
        <end position="42"/>
    </location>
</feature>
<dbReference type="eggNOG" id="COG0457">
    <property type="taxonomic scope" value="Bacteria"/>
</dbReference>
<evidence type="ECO:0000313" key="4">
    <source>
        <dbReference type="Proteomes" id="UP000019678"/>
    </source>
</evidence>
<gene>
    <name evidence="3" type="ORF">CAP_0871</name>
</gene>
<sequence length="238" mass="25508">MIPVLLALTSAMVPAFAQQPSGTPAPTPSPAAAPAAPAPAAPPAAAAKPAPAAPRPAPAGKVGEIRRDPAGQTGISPYTEQIVKGQASFVARDIPGAVTAFQDAIKLDPSLMLGFYRLGEAMLESGKPEEADTAWNTALGKKGSAELHAKVLFCLADLRERQKNWQGAKDAWTAYTTFVSSNPKATGFLETATERQKRIDQHLKDEQDYAPVRERIKTREEERLKEAEENAKKDTKNR</sequence>
<keyword evidence="4" id="KW-1185">Reference proteome</keyword>
<name>A0A017SUC5_9BACT</name>
<proteinExistence type="predicted"/>
<evidence type="ECO:0000313" key="3">
    <source>
        <dbReference type="EMBL" id="EYF00387.1"/>
    </source>
</evidence>
<dbReference type="EMBL" id="ASRX01000113">
    <property type="protein sequence ID" value="EYF00387.1"/>
    <property type="molecule type" value="Genomic_DNA"/>
</dbReference>
<feature type="region of interest" description="Disordered" evidence="1">
    <location>
        <begin position="18"/>
        <end position="76"/>
    </location>
</feature>
<dbReference type="SUPFAM" id="SSF48452">
    <property type="entry name" value="TPR-like"/>
    <property type="match status" value="1"/>
</dbReference>
<dbReference type="STRING" id="1192034.CAP_0871"/>
<accession>A0A017SUC5</accession>
<dbReference type="AlphaFoldDB" id="A0A017SUC5"/>
<protein>
    <submittedName>
        <fullName evidence="3">Circumsporozoite protein</fullName>
    </submittedName>
</protein>
<keyword evidence="2" id="KW-0732">Signal</keyword>
<organism evidence="3 4">
    <name type="scientific">Chondromyces apiculatus DSM 436</name>
    <dbReference type="NCBI Taxonomy" id="1192034"/>
    <lineage>
        <taxon>Bacteria</taxon>
        <taxon>Pseudomonadati</taxon>
        <taxon>Myxococcota</taxon>
        <taxon>Polyangia</taxon>
        <taxon>Polyangiales</taxon>
        <taxon>Polyangiaceae</taxon>
        <taxon>Chondromyces</taxon>
    </lineage>
</organism>
<feature type="chain" id="PRO_5001499895" evidence="2">
    <location>
        <begin position="18"/>
        <end position="238"/>
    </location>
</feature>
<evidence type="ECO:0000256" key="2">
    <source>
        <dbReference type="SAM" id="SignalP"/>
    </source>
</evidence>
<dbReference type="Gene3D" id="1.25.40.10">
    <property type="entry name" value="Tetratricopeptide repeat domain"/>
    <property type="match status" value="1"/>
</dbReference>
<reference evidence="3 4" key="1">
    <citation type="submission" date="2013-05" db="EMBL/GenBank/DDBJ databases">
        <title>Genome assembly of Chondromyces apiculatus DSM 436.</title>
        <authorList>
            <person name="Sharma G."/>
            <person name="Khatri I."/>
            <person name="Kaur C."/>
            <person name="Mayilraj S."/>
            <person name="Subramanian S."/>
        </authorList>
    </citation>
    <scope>NUCLEOTIDE SEQUENCE [LARGE SCALE GENOMIC DNA]</scope>
    <source>
        <strain evidence="3 4">DSM 436</strain>
    </source>
</reference>
<feature type="signal peptide" evidence="2">
    <location>
        <begin position="1"/>
        <end position="17"/>
    </location>
</feature>
<feature type="region of interest" description="Disordered" evidence="1">
    <location>
        <begin position="199"/>
        <end position="238"/>
    </location>
</feature>
<evidence type="ECO:0000256" key="1">
    <source>
        <dbReference type="SAM" id="MobiDB-lite"/>
    </source>
</evidence>